<dbReference type="AlphaFoldDB" id="A0A3L6SQL1"/>
<name>A0A3L6SQL1_PANMI</name>
<accession>A0A3L6SQL1</accession>
<dbReference type="Proteomes" id="UP000275267">
    <property type="component" value="Unassembled WGS sequence"/>
</dbReference>
<evidence type="ECO:0000313" key="2">
    <source>
        <dbReference type="Proteomes" id="UP000275267"/>
    </source>
</evidence>
<comment type="caution">
    <text evidence="1">The sequence shown here is derived from an EMBL/GenBank/DDBJ whole genome shotgun (WGS) entry which is preliminary data.</text>
</comment>
<proteinExistence type="predicted"/>
<evidence type="ECO:0000313" key="1">
    <source>
        <dbReference type="EMBL" id="RLN24951.1"/>
    </source>
</evidence>
<protein>
    <submittedName>
        <fullName evidence="1">Uncharacterized protein</fullName>
    </submittedName>
</protein>
<gene>
    <name evidence="1" type="ORF">C2845_PM07G10460</name>
</gene>
<sequence length="180" mass="19938">MFHILRLCCVRSAPSSEGSSSPSNIWCERRVCERQGIVYGSRWIAVENAPVACCHHHVACGYRRIRGPLSVVWPWRTTGLRLPEGDFRQSGAFSTLTSQPADRCVGASTVPRRKMGGTPHSDREPSVLSRTCWSLSLDLVPVLPDLRAVSRKTCPWRTVAAEKKPGRRWRLAGCPASSLA</sequence>
<organism evidence="1 2">
    <name type="scientific">Panicum miliaceum</name>
    <name type="common">Proso millet</name>
    <name type="synonym">Broomcorn millet</name>
    <dbReference type="NCBI Taxonomy" id="4540"/>
    <lineage>
        <taxon>Eukaryota</taxon>
        <taxon>Viridiplantae</taxon>
        <taxon>Streptophyta</taxon>
        <taxon>Embryophyta</taxon>
        <taxon>Tracheophyta</taxon>
        <taxon>Spermatophyta</taxon>
        <taxon>Magnoliopsida</taxon>
        <taxon>Liliopsida</taxon>
        <taxon>Poales</taxon>
        <taxon>Poaceae</taxon>
        <taxon>PACMAD clade</taxon>
        <taxon>Panicoideae</taxon>
        <taxon>Panicodae</taxon>
        <taxon>Paniceae</taxon>
        <taxon>Panicinae</taxon>
        <taxon>Panicum</taxon>
        <taxon>Panicum sect. Panicum</taxon>
    </lineage>
</organism>
<reference evidence="2" key="1">
    <citation type="journal article" date="2019" name="Nat. Commun.">
        <title>The genome of broomcorn millet.</title>
        <authorList>
            <person name="Zou C."/>
            <person name="Miki D."/>
            <person name="Li D."/>
            <person name="Tang Q."/>
            <person name="Xiao L."/>
            <person name="Rajput S."/>
            <person name="Deng P."/>
            <person name="Jia W."/>
            <person name="Huang R."/>
            <person name="Zhang M."/>
            <person name="Sun Y."/>
            <person name="Hu J."/>
            <person name="Fu X."/>
            <person name="Schnable P.S."/>
            <person name="Li F."/>
            <person name="Zhang H."/>
            <person name="Feng B."/>
            <person name="Zhu X."/>
            <person name="Liu R."/>
            <person name="Schnable J.C."/>
            <person name="Zhu J.-K."/>
            <person name="Zhang H."/>
        </authorList>
    </citation>
    <scope>NUCLEOTIDE SEQUENCE [LARGE SCALE GENOMIC DNA]</scope>
</reference>
<keyword evidence="2" id="KW-1185">Reference proteome</keyword>
<dbReference type="EMBL" id="PQIB02000004">
    <property type="protein sequence ID" value="RLN24951.1"/>
    <property type="molecule type" value="Genomic_DNA"/>
</dbReference>